<proteinExistence type="predicted"/>
<dbReference type="SUPFAM" id="SSF52540">
    <property type="entry name" value="P-loop containing nucleoside triphosphate hydrolases"/>
    <property type="match status" value="1"/>
</dbReference>
<evidence type="ECO:0000313" key="2">
    <source>
        <dbReference type="EMBL" id="MBY77568.1"/>
    </source>
</evidence>
<keyword evidence="1" id="KW-0812">Transmembrane</keyword>
<feature type="transmembrane region" description="Helical" evidence="1">
    <location>
        <begin position="417"/>
        <end position="437"/>
    </location>
</feature>
<organism evidence="2">
    <name type="scientific">Sipha flava</name>
    <name type="common">yellow sugarcane aphid</name>
    <dbReference type="NCBI Taxonomy" id="143950"/>
    <lineage>
        <taxon>Eukaryota</taxon>
        <taxon>Metazoa</taxon>
        <taxon>Ecdysozoa</taxon>
        <taxon>Arthropoda</taxon>
        <taxon>Hexapoda</taxon>
        <taxon>Insecta</taxon>
        <taxon>Pterygota</taxon>
        <taxon>Neoptera</taxon>
        <taxon>Paraneoptera</taxon>
        <taxon>Hemiptera</taxon>
        <taxon>Sternorrhyncha</taxon>
        <taxon>Aphidomorpha</taxon>
        <taxon>Aphidoidea</taxon>
        <taxon>Aphididae</taxon>
        <taxon>Sipha</taxon>
    </lineage>
</organism>
<evidence type="ECO:0000256" key="1">
    <source>
        <dbReference type="SAM" id="Phobius"/>
    </source>
</evidence>
<dbReference type="AlphaFoldDB" id="A0A2S2QIL7"/>
<reference evidence="2" key="1">
    <citation type="submission" date="2018-04" db="EMBL/GenBank/DDBJ databases">
        <title>Transcriptome assembly of Sipha flava.</title>
        <authorList>
            <person name="Scully E.D."/>
            <person name="Geib S.M."/>
            <person name="Palmer N.A."/>
            <person name="Koch K."/>
            <person name="Bradshaw J."/>
            <person name="Heng-Moss T."/>
            <person name="Sarath G."/>
        </authorList>
    </citation>
    <scope>NUCLEOTIDE SEQUENCE</scope>
</reference>
<keyword evidence="1" id="KW-1133">Transmembrane helix</keyword>
<dbReference type="EMBL" id="GGMS01008365">
    <property type="protein sequence ID" value="MBY77568.1"/>
    <property type="molecule type" value="Transcribed_RNA"/>
</dbReference>
<dbReference type="InterPro" id="IPR027417">
    <property type="entry name" value="P-loop_NTPase"/>
</dbReference>
<keyword evidence="1" id="KW-0472">Membrane</keyword>
<sequence>MDDRNDGVGERAPVYTYFDDTKTDHGIPLLSKAFEDYSRVERFVCDESEIDDVDRCVALYDRYVREKLTHSTAIKRWDGRGRGRATASDMAYVHRYLKDPVFTSMSLLTSRARDHVVYGIFAYVLRWPSRDIAEFGRAFHGVGELARSIARCVDECAVVEHRGHPLIPQTFKVLHAHFRADLGLAAAPPSLGLVDHAPCFDIGRYVSREWTFHFHRVHMRLQAESWGPDDSYLRALPDVHRALGVPFAELIDGARATAPNRGDRPKYVTGVACCGKTTVLNALERHGWTVRSRTDLGTLGGRSKWPAQAAALHWALDRAYRAGAGHVIGDRGPIDHPLWTAVMELCDPRHATTLVPKLLEFYGRTFNELVVGYHGGYDVVVFLDPYPSRNRRRMLERCEGGDAFRARLPQYVPAQFMAYYMFAVLFGFKIVFVPYTPDGRLDVDAHRRNAEALAQYYGPARAPGSTDPLGRVSRMEPDVPEFMRNTDFSKLTGIYK</sequence>
<protein>
    <submittedName>
        <fullName evidence="2">Uncharacterized protein</fullName>
    </submittedName>
</protein>
<name>A0A2S2QIL7_9HEMI</name>
<gene>
    <name evidence="2" type="ORF">g.17704</name>
</gene>
<accession>A0A2S2QIL7</accession>